<evidence type="ECO:0000256" key="1">
    <source>
        <dbReference type="ARBA" id="ARBA00004123"/>
    </source>
</evidence>
<proteinExistence type="predicted"/>
<keyword evidence="6" id="KW-0238">DNA-binding</keyword>
<sequence>MEKDGDMNSLNTSELYRDIVTIFTEKLNYKKNLDIMGVLSINVDGIEMFVKMNVSIDALNNVVNSNGQRNELKCNNKIWSNLLCAAEKEANGSPSMSNFVTNTNSIVKKVKRKNKNPLKHYSNIVYSEPQEEYVPRVESTKPRESSDNTEKNKFLHLNRKLNCDEAKILFQFDNSFKKNFSQKPKQKYSGDDDSHIAFYFGAGTKICGKLKCKDCDFTSKGIHDFFSHTLNYHHCFTCHQCDNIFTTKNSLLRHRIVHTELRRFACLICKRGFFRRDHCKNHIKTHANSHLIINAESYVSTAEATVISTIEDGVLYYDISFAHKEFPLEIKKPSHDPIKLVIPKANLKSHMNGNLTGNIFNAAILKCNGSMESKLSHGNLINTPPFKKSKLSLNGTMEKINSTTE</sequence>
<evidence type="ECO:0000256" key="7">
    <source>
        <dbReference type="ARBA" id="ARBA00023242"/>
    </source>
</evidence>
<reference evidence="10 11" key="1">
    <citation type="submission" date="2016-04" db="EMBL/GenBank/DDBJ databases">
        <title>The genome of Intoshia linei affirms orthonectids as highly simplified spiralians.</title>
        <authorList>
            <person name="Mikhailov K.V."/>
            <person name="Slusarev G.S."/>
            <person name="Nikitin M.A."/>
            <person name="Logacheva M.D."/>
            <person name="Penin A."/>
            <person name="Aleoshin V."/>
            <person name="Panchin Y.V."/>
        </authorList>
    </citation>
    <scope>NUCLEOTIDE SEQUENCE [LARGE SCALE GENOMIC DNA]</scope>
    <source>
        <strain evidence="10">Intl2013</strain>
        <tissue evidence="10">Whole animal</tissue>
    </source>
</reference>
<dbReference type="GO" id="GO:0008270">
    <property type="term" value="F:zinc ion binding"/>
    <property type="evidence" value="ECO:0007669"/>
    <property type="project" value="UniProtKB-KW"/>
</dbReference>
<dbReference type="SUPFAM" id="SSF57667">
    <property type="entry name" value="beta-beta-alpha zinc fingers"/>
    <property type="match status" value="1"/>
</dbReference>
<evidence type="ECO:0000256" key="2">
    <source>
        <dbReference type="ARBA" id="ARBA00022723"/>
    </source>
</evidence>
<keyword evidence="5" id="KW-0862">Zinc</keyword>
<feature type="domain" description="C2H2-type" evidence="9">
    <location>
        <begin position="264"/>
        <end position="291"/>
    </location>
</feature>
<dbReference type="InterPro" id="IPR036236">
    <property type="entry name" value="Znf_C2H2_sf"/>
</dbReference>
<evidence type="ECO:0000259" key="9">
    <source>
        <dbReference type="PROSITE" id="PS50157"/>
    </source>
</evidence>
<protein>
    <recommendedName>
        <fullName evidence="9">C2H2-type domain-containing protein</fullName>
    </recommendedName>
</protein>
<keyword evidence="7" id="KW-0539">Nucleus</keyword>
<dbReference type="PANTHER" id="PTHR24404:SF110">
    <property type="entry name" value="C2H2-TYPE DOMAIN-CONTAINING PROTEIN"/>
    <property type="match status" value="1"/>
</dbReference>
<keyword evidence="11" id="KW-1185">Reference proteome</keyword>
<evidence type="ECO:0000256" key="8">
    <source>
        <dbReference type="PROSITE-ProRule" id="PRU00042"/>
    </source>
</evidence>
<feature type="domain" description="C2H2-type" evidence="9">
    <location>
        <begin position="236"/>
        <end position="263"/>
    </location>
</feature>
<evidence type="ECO:0000256" key="6">
    <source>
        <dbReference type="ARBA" id="ARBA00023125"/>
    </source>
</evidence>
<evidence type="ECO:0000313" key="11">
    <source>
        <dbReference type="Proteomes" id="UP000078046"/>
    </source>
</evidence>
<dbReference type="GO" id="GO:0006357">
    <property type="term" value="P:regulation of transcription by RNA polymerase II"/>
    <property type="evidence" value="ECO:0007669"/>
    <property type="project" value="TreeGrafter"/>
</dbReference>
<gene>
    <name evidence="10" type="ORF">A3Q56_02913</name>
</gene>
<evidence type="ECO:0000256" key="4">
    <source>
        <dbReference type="ARBA" id="ARBA00022771"/>
    </source>
</evidence>
<evidence type="ECO:0000256" key="3">
    <source>
        <dbReference type="ARBA" id="ARBA00022737"/>
    </source>
</evidence>
<dbReference type="AlphaFoldDB" id="A0A177B6F2"/>
<dbReference type="GO" id="GO:0005634">
    <property type="term" value="C:nucleus"/>
    <property type="evidence" value="ECO:0007669"/>
    <property type="project" value="UniProtKB-SubCell"/>
</dbReference>
<organism evidence="10 11">
    <name type="scientific">Intoshia linei</name>
    <dbReference type="NCBI Taxonomy" id="1819745"/>
    <lineage>
        <taxon>Eukaryota</taxon>
        <taxon>Metazoa</taxon>
        <taxon>Spiralia</taxon>
        <taxon>Lophotrochozoa</taxon>
        <taxon>Mesozoa</taxon>
        <taxon>Orthonectida</taxon>
        <taxon>Rhopaluridae</taxon>
        <taxon>Intoshia</taxon>
    </lineage>
</organism>
<keyword evidence="4 8" id="KW-0863">Zinc-finger</keyword>
<dbReference type="GO" id="GO:0003700">
    <property type="term" value="F:DNA-binding transcription factor activity"/>
    <property type="evidence" value="ECO:0007669"/>
    <property type="project" value="TreeGrafter"/>
</dbReference>
<comment type="subcellular location">
    <subcellularLocation>
        <location evidence="1">Nucleus</location>
    </subcellularLocation>
</comment>
<evidence type="ECO:0000313" key="10">
    <source>
        <dbReference type="EMBL" id="OAF69282.1"/>
    </source>
</evidence>
<dbReference type="Gene3D" id="3.30.160.60">
    <property type="entry name" value="Classic Zinc Finger"/>
    <property type="match status" value="1"/>
</dbReference>
<name>A0A177B6F2_9BILA</name>
<dbReference type="InterPro" id="IPR013087">
    <property type="entry name" value="Znf_C2H2_type"/>
</dbReference>
<dbReference type="GO" id="GO:0000978">
    <property type="term" value="F:RNA polymerase II cis-regulatory region sequence-specific DNA binding"/>
    <property type="evidence" value="ECO:0007669"/>
    <property type="project" value="TreeGrafter"/>
</dbReference>
<dbReference type="SMART" id="SM00355">
    <property type="entry name" value="ZnF_C2H2"/>
    <property type="match status" value="3"/>
</dbReference>
<keyword evidence="3" id="KW-0677">Repeat</keyword>
<dbReference type="PANTHER" id="PTHR24404">
    <property type="entry name" value="ZINC FINGER PROTEIN"/>
    <property type="match status" value="1"/>
</dbReference>
<dbReference type="PROSITE" id="PS50157">
    <property type="entry name" value="ZINC_FINGER_C2H2_2"/>
    <property type="match status" value="2"/>
</dbReference>
<evidence type="ECO:0000256" key="5">
    <source>
        <dbReference type="ARBA" id="ARBA00022833"/>
    </source>
</evidence>
<dbReference type="EMBL" id="LWCA01000307">
    <property type="protein sequence ID" value="OAF69282.1"/>
    <property type="molecule type" value="Genomic_DNA"/>
</dbReference>
<accession>A0A177B6F2</accession>
<dbReference type="PROSITE" id="PS00028">
    <property type="entry name" value="ZINC_FINGER_C2H2_1"/>
    <property type="match status" value="2"/>
</dbReference>
<dbReference type="Proteomes" id="UP000078046">
    <property type="component" value="Unassembled WGS sequence"/>
</dbReference>
<dbReference type="InterPro" id="IPR050589">
    <property type="entry name" value="Ikaros_C2H2-ZF"/>
</dbReference>
<comment type="caution">
    <text evidence="10">The sequence shown here is derived from an EMBL/GenBank/DDBJ whole genome shotgun (WGS) entry which is preliminary data.</text>
</comment>
<keyword evidence="2" id="KW-0479">Metal-binding</keyword>
<dbReference type="OrthoDB" id="6077919at2759"/>